<protein>
    <submittedName>
        <fullName evidence="1">Uncharacterized protein</fullName>
    </submittedName>
</protein>
<dbReference type="OrthoDB" id="8355653at2"/>
<dbReference type="EMBL" id="CP044543">
    <property type="protein sequence ID" value="QFI71318.1"/>
    <property type="molecule type" value="Genomic_DNA"/>
</dbReference>
<proteinExistence type="predicted"/>
<reference evidence="2" key="1">
    <citation type="submission" date="2019-10" db="EMBL/GenBank/DDBJ databases">
        <title>Complete Genome Sequence of Bradyrhizobium betae type strain PL7HG1T.</title>
        <authorList>
            <person name="Bromfield E.S.P."/>
            <person name="Cloutier S."/>
        </authorList>
    </citation>
    <scope>NUCLEOTIDE SEQUENCE [LARGE SCALE GENOMIC DNA]</scope>
    <source>
        <strain evidence="2">PL7HG1</strain>
    </source>
</reference>
<dbReference type="Proteomes" id="UP000325641">
    <property type="component" value="Chromosome"/>
</dbReference>
<gene>
    <name evidence="1" type="ORF">F8237_02365</name>
</gene>
<name>A0A5P6NZR0_9BRAD</name>
<dbReference type="RefSeq" id="WP_151642225.1">
    <property type="nucleotide sequence ID" value="NZ_CP044543.1"/>
</dbReference>
<evidence type="ECO:0000313" key="2">
    <source>
        <dbReference type="Proteomes" id="UP000325641"/>
    </source>
</evidence>
<evidence type="ECO:0000313" key="1">
    <source>
        <dbReference type="EMBL" id="QFI71318.1"/>
    </source>
</evidence>
<dbReference type="AlphaFoldDB" id="A0A5P6NZR0"/>
<organism evidence="1 2">
    <name type="scientific">Bradyrhizobium betae</name>
    <dbReference type="NCBI Taxonomy" id="244734"/>
    <lineage>
        <taxon>Bacteria</taxon>
        <taxon>Pseudomonadati</taxon>
        <taxon>Pseudomonadota</taxon>
        <taxon>Alphaproteobacteria</taxon>
        <taxon>Hyphomicrobiales</taxon>
        <taxon>Nitrobacteraceae</taxon>
        <taxon>Bradyrhizobium</taxon>
    </lineage>
</organism>
<dbReference type="KEGG" id="bbet:F8237_02365"/>
<accession>A0A5P6NZR0</accession>
<sequence>MQVTDNLSDFAAADCETFATSVVRRPDGTKRQLSCQIHTRPDGQTLMVVHPADFAHWIERRFEISPASLKTTFDRGAPEPKKRG</sequence>